<dbReference type="Gene3D" id="3.30.1120.10">
    <property type="match status" value="1"/>
</dbReference>
<dbReference type="PANTHER" id="PTHR42693:SF53">
    <property type="entry name" value="ENDO-4-O-SULFATASE"/>
    <property type="match status" value="1"/>
</dbReference>
<evidence type="ECO:0000259" key="3">
    <source>
        <dbReference type="Pfam" id="PF00884"/>
    </source>
</evidence>
<organism evidence="4">
    <name type="scientific">Microscilla sp. PRE1</name>
    <dbReference type="NCBI Taxonomy" id="155537"/>
    <lineage>
        <taxon>Bacteria</taxon>
        <taxon>Pseudomonadati</taxon>
        <taxon>Bacteroidota</taxon>
        <taxon>Cytophagia</taxon>
        <taxon>Cytophagales</taxon>
        <taxon>Microscillaceae</taxon>
        <taxon>Microscilla</taxon>
    </lineage>
</organism>
<keyword evidence="2" id="KW-0378">Hydrolase</keyword>
<dbReference type="InterPro" id="IPR000917">
    <property type="entry name" value="Sulfatase_N"/>
</dbReference>
<sequence>MYVSFNAVHAPMHATEEDLAQIKGLTGKRKTLAAMTLAMNRACGQILDKLKEHGLEENTLVVFSNDNGGPVGTMASNYPLSGAKSNNLEGGIRVPCIMKLPGVIDPGSEYPHPISMLDMLPTFVSVAGGDATKIEGLDGVNLIPFISGEKPSPPHEVLFWKKETRGFVRQGDWKMLRFPDRPAELYNIAEDETESNNLAHQHADKVRDMFKVLWKWESELERPLFMLKRVYEVNALERMDEHRDPVVDE</sequence>
<evidence type="ECO:0000256" key="1">
    <source>
        <dbReference type="ARBA" id="ARBA00008779"/>
    </source>
</evidence>
<protein>
    <submittedName>
        <fullName evidence="4">MS135, putative arylsulfatase</fullName>
    </submittedName>
</protein>
<dbReference type="Pfam" id="PF00884">
    <property type="entry name" value="Sulfatase"/>
    <property type="match status" value="1"/>
</dbReference>
<dbReference type="PANTHER" id="PTHR42693">
    <property type="entry name" value="ARYLSULFATASE FAMILY MEMBER"/>
    <property type="match status" value="1"/>
</dbReference>
<geneLocation type="plasmid" evidence="4">
    <name>pSD15</name>
</geneLocation>
<evidence type="ECO:0000313" key="4">
    <source>
        <dbReference type="EMBL" id="AAK62857.1"/>
    </source>
</evidence>
<dbReference type="InterPro" id="IPR017850">
    <property type="entry name" value="Alkaline_phosphatase_core_sf"/>
</dbReference>
<keyword evidence="4" id="KW-0614">Plasmid</keyword>
<proteinExistence type="inferred from homology"/>
<feature type="domain" description="Sulfatase N-terminal" evidence="3">
    <location>
        <begin position="1"/>
        <end position="128"/>
    </location>
</feature>
<dbReference type="InterPro" id="IPR050738">
    <property type="entry name" value="Sulfatase"/>
</dbReference>
<dbReference type="EMBL" id="AF339846">
    <property type="protein sequence ID" value="AAK62857.1"/>
    <property type="molecule type" value="Genomic_DNA"/>
</dbReference>
<reference evidence="4" key="1">
    <citation type="journal article" date="2001" name="Appl. Environ. Microbiol.">
        <title>Sequence analysis of a 101-kilobase plasmid required for agar degradation by a Microscilla isolate.</title>
        <authorList>
            <person name="Zhong Z."/>
            <person name="Toukdarian A."/>
            <person name="Helinski D."/>
            <person name="Knauf V."/>
            <person name="Sykes S."/>
            <person name="Wilkinson J.E."/>
            <person name="O'Bryne C."/>
            <person name="Shea T."/>
            <person name="DeLoughery C."/>
            <person name="Caspi R."/>
        </authorList>
    </citation>
    <scope>NUCLEOTIDE SEQUENCE</scope>
    <source>
        <strain evidence="4">PRE1</strain>
        <plasmid evidence="4">pSD15</plasmid>
    </source>
</reference>
<evidence type="ECO:0000256" key="2">
    <source>
        <dbReference type="ARBA" id="ARBA00022801"/>
    </source>
</evidence>
<dbReference type="Gene3D" id="3.40.720.10">
    <property type="entry name" value="Alkaline Phosphatase, subunit A"/>
    <property type="match status" value="1"/>
</dbReference>
<dbReference type="GO" id="GO:0004065">
    <property type="term" value="F:arylsulfatase activity"/>
    <property type="evidence" value="ECO:0007669"/>
    <property type="project" value="TreeGrafter"/>
</dbReference>
<dbReference type="AlphaFoldDB" id="Q93P96"/>
<dbReference type="SUPFAM" id="SSF53649">
    <property type="entry name" value="Alkaline phosphatase-like"/>
    <property type="match status" value="1"/>
</dbReference>
<accession>Q93P96</accession>
<comment type="similarity">
    <text evidence="1">Belongs to the sulfatase family.</text>
</comment>
<name>Q93P96_9BACT</name>